<feature type="domain" description="Hikeshi-like C-terminal" evidence="3">
    <location>
        <begin position="145"/>
        <end position="209"/>
    </location>
</feature>
<dbReference type="GO" id="GO:0005634">
    <property type="term" value="C:nucleus"/>
    <property type="evidence" value="ECO:0007669"/>
    <property type="project" value="TreeGrafter"/>
</dbReference>
<dbReference type="GO" id="GO:0006606">
    <property type="term" value="P:protein import into nucleus"/>
    <property type="evidence" value="ECO:0007669"/>
    <property type="project" value="TreeGrafter"/>
</dbReference>
<dbReference type="PANTHER" id="PTHR12925">
    <property type="entry name" value="HIKESHI FAMILY MEMBER"/>
    <property type="match status" value="1"/>
</dbReference>
<gene>
    <name evidence="4" type="ORF">G7K_3691-t1</name>
</gene>
<evidence type="ECO:0000259" key="2">
    <source>
        <dbReference type="Pfam" id="PF05603"/>
    </source>
</evidence>
<dbReference type="Proteomes" id="UP000033140">
    <property type="component" value="Unassembled WGS sequence"/>
</dbReference>
<dbReference type="InterPro" id="IPR008493">
    <property type="entry name" value="Hikeshi-like_N"/>
</dbReference>
<name>A0A0E9NI47_SAICN</name>
<reference evidence="4 5" key="3">
    <citation type="journal article" date="2015" name="Genome Announc.">
        <title>Draft Genome Sequence of the Archiascomycetous Yeast Saitoella complicata.</title>
        <authorList>
            <person name="Yamauchi K."/>
            <person name="Kondo S."/>
            <person name="Hamamoto M."/>
            <person name="Takahashi Y."/>
            <person name="Ogura Y."/>
            <person name="Hayashi T."/>
            <person name="Nishida H."/>
        </authorList>
    </citation>
    <scope>NUCLEOTIDE SEQUENCE [LARGE SCALE GENOMIC DNA]</scope>
    <source>
        <strain evidence="4 5">NRRL Y-17804</strain>
    </source>
</reference>
<dbReference type="Pfam" id="PF21057">
    <property type="entry name" value="Hikeshi-like_C"/>
    <property type="match status" value="1"/>
</dbReference>
<organism evidence="4 5">
    <name type="scientific">Saitoella complicata (strain BCRC 22490 / CBS 7301 / JCM 7358 / NBRC 10748 / NRRL Y-17804)</name>
    <dbReference type="NCBI Taxonomy" id="698492"/>
    <lineage>
        <taxon>Eukaryota</taxon>
        <taxon>Fungi</taxon>
        <taxon>Dikarya</taxon>
        <taxon>Ascomycota</taxon>
        <taxon>Taphrinomycotina</taxon>
        <taxon>Taphrinomycotina incertae sedis</taxon>
        <taxon>Saitoella</taxon>
    </lineage>
</organism>
<evidence type="ECO:0000259" key="3">
    <source>
        <dbReference type="Pfam" id="PF21057"/>
    </source>
</evidence>
<evidence type="ECO:0000256" key="1">
    <source>
        <dbReference type="ARBA" id="ARBA00006623"/>
    </source>
</evidence>
<sequence length="212" mass="22892">MFGCIAAGRPLQTNMVMLSPTTASFTLDDASSINHVVIFLMPDTVLPAGQGATIYFQLPGKEFRLLGSVSMEKQSAVFKLKGPGAAKTGGDEMMHDEAVSGPLIIGIQLEPLESIGAQLQQMQQNMSGATTTGAGALIKPPPPPSTVADKIMKHLFNYLTSFATQNLPMGAMALGQINPQTTYVPLKAFQEWYAKFTNRIRQDPTFLDREDV</sequence>
<proteinExistence type="inferred from homology"/>
<dbReference type="PANTHER" id="PTHR12925:SF0">
    <property type="entry name" value="PROTEIN HIKESHI"/>
    <property type="match status" value="1"/>
</dbReference>
<dbReference type="STRING" id="698492.A0A0E9NI47"/>
<reference evidence="4 5" key="1">
    <citation type="journal article" date="2011" name="J. Gen. Appl. Microbiol.">
        <title>Draft genome sequencing of the enigmatic yeast Saitoella complicata.</title>
        <authorList>
            <person name="Nishida H."/>
            <person name="Hamamoto M."/>
            <person name="Sugiyama J."/>
        </authorList>
    </citation>
    <scope>NUCLEOTIDE SEQUENCE [LARGE SCALE GENOMIC DNA]</scope>
    <source>
        <strain evidence="4 5">NRRL Y-17804</strain>
    </source>
</reference>
<dbReference type="GO" id="GO:0061608">
    <property type="term" value="F:nuclear import signal receptor activity"/>
    <property type="evidence" value="ECO:0007669"/>
    <property type="project" value="TreeGrafter"/>
</dbReference>
<evidence type="ECO:0000313" key="5">
    <source>
        <dbReference type="Proteomes" id="UP000033140"/>
    </source>
</evidence>
<keyword evidence="5" id="KW-1185">Reference proteome</keyword>
<comment type="caution">
    <text evidence="4">The sequence shown here is derived from an EMBL/GenBank/DDBJ whole genome shotgun (WGS) entry which is preliminary data.</text>
</comment>
<dbReference type="EMBL" id="BACD03000023">
    <property type="protein sequence ID" value="GAO49542.1"/>
    <property type="molecule type" value="Genomic_DNA"/>
</dbReference>
<protein>
    <submittedName>
        <fullName evidence="4">Uncharacterized protein</fullName>
    </submittedName>
</protein>
<dbReference type="Pfam" id="PF05603">
    <property type="entry name" value="Hikeshi-like_N"/>
    <property type="match status" value="1"/>
</dbReference>
<dbReference type="OMA" id="WWAKFER"/>
<comment type="similarity">
    <text evidence="1">Belongs to the OPI10 family.</text>
</comment>
<dbReference type="GO" id="GO:0005829">
    <property type="term" value="C:cytosol"/>
    <property type="evidence" value="ECO:0007669"/>
    <property type="project" value="TreeGrafter"/>
</dbReference>
<dbReference type="InterPro" id="IPR048364">
    <property type="entry name" value="Hikeshi-like_C"/>
</dbReference>
<evidence type="ECO:0000313" key="4">
    <source>
        <dbReference type="EMBL" id="GAO49542.1"/>
    </source>
</evidence>
<dbReference type="AlphaFoldDB" id="A0A0E9NI47"/>
<accession>A0A0E9NI47</accession>
<feature type="domain" description="Hikeshi-like N-terminal" evidence="2">
    <location>
        <begin position="5"/>
        <end position="125"/>
    </location>
</feature>
<dbReference type="InterPro" id="IPR031318">
    <property type="entry name" value="OPI10"/>
</dbReference>
<reference evidence="4 5" key="2">
    <citation type="journal article" date="2014" name="J. Gen. Appl. Microbiol.">
        <title>The early diverging ascomycetous budding yeast Saitoella complicata has three histone deacetylases belonging to the Clr6, Hos2, and Rpd3 lineages.</title>
        <authorList>
            <person name="Nishida H."/>
            <person name="Matsumoto T."/>
            <person name="Kondo S."/>
            <person name="Hamamoto M."/>
            <person name="Yoshikawa H."/>
        </authorList>
    </citation>
    <scope>NUCLEOTIDE SEQUENCE [LARGE SCALE GENOMIC DNA]</scope>
    <source>
        <strain evidence="4 5">NRRL Y-17804</strain>
    </source>
</reference>